<evidence type="ECO:0000259" key="4">
    <source>
        <dbReference type="Pfam" id="PF00171"/>
    </source>
</evidence>
<comment type="catalytic activity">
    <reaction evidence="3">
        <text>an aldehyde + NAD(+) + H2O = a carboxylate + NADH + 2 H(+)</text>
        <dbReference type="Rhea" id="RHEA:16185"/>
        <dbReference type="ChEBI" id="CHEBI:15377"/>
        <dbReference type="ChEBI" id="CHEBI:15378"/>
        <dbReference type="ChEBI" id="CHEBI:17478"/>
        <dbReference type="ChEBI" id="CHEBI:29067"/>
        <dbReference type="ChEBI" id="CHEBI:57540"/>
        <dbReference type="ChEBI" id="CHEBI:57945"/>
        <dbReference type="EC" id="1.2.1.3"/>
    </reaction>
</comment>
<dbReference type="InterPro" id="IPR016161">
    <property type="entry name" value="Ald_DH/histidinol_DH"/>
</dbReference>
<dbReference type="InterPro" id="IPR016162">
    <property type="entry name" value="Ald_DH_N"/>
</dbReference>
<feature type="domain" description="Aldehyde dehydrogenase" evidence="4">
    <location>
        <begin position="33"/>
        <end position="484"/>
    </location>
</feature>
<accession>A0ABR2V9T5</accession>
<evidence type="ECO:0000256" key="2">
    <source>
        <dbReference type="ARBA" id="ARBA00024226"/>
    </source>
</evidence>
<dbReference type="EMBL" id="JARVKF010000079">
    <property type="protein sequence ID" value="KAK9423373.1"/>
    <property type="molecule type" value="Genomic_DNA"/>
</dbReference>
<evidence type="ECO:0000313" key="5">
    <source>
        <dbReference type="EMBL" id="KAK9423373.1"/>
    </source>
</evidence>
<evidence type="ECO:0000256" key="1">
    <source>
        <dbReference type="ARBA" id="ARBA00009986"/>
    </source>
</evidence>
<dbReference type="EC" id="1.2.1.3" evidence="2"/>
<sequence>MASVTLVGAEQRSITVPTGLFIDNEFVPALNGATLDVENPSTGKHLATVSAAQAEDVDRAVNSATKAYVSWKTSDPGLRRDLLNKLADLIERDGLEIASLEALESGVLFGVSKTLHVQQSIDNLRYFAGWADKIDGSSLSIPQGFAYTRREPIGVCAAIVPWNALMIAFWKIAPAIATGNVLILKTPELTPLWGLKIAQLIVEAGFPPGVLNIITGLGAVAGQALSSHYRIKKISFTGSPGVGRQILATSAKTNLKKVSLELGGKGPSIVFDDADLENALFWTTLGITVSDGQICVAGSRIYVQSSIYDKFIEEFSKRSRDAVHGDPFLPDTTKGALANKAQLDKMLSYVQKGRDSGAKLLHGGERLPGDGYFIANTAFVDVDQKASIMQEEVFGPLASIARFDSLEEVVEKANDSTYGLGAAVFTENVHKAFRVSEALESGMVTVNTWGLVSANAPFGGVKESGFGRDSGKEALDDWTVTKTVKWNILPIKS</sequence>
<evidence type="ECO:0000256" key="3">
    <source>
        <dbReference type="ARBA" id="ARBA00049194"/>
    </source>
</evidence>
<dbReference type="InterPro" id="IPR015590">
    <property type="entry name" value="Aldehyde_DH_dom"/>
</dbReference>
<dbReference type="PANTHER" id="PTHR11699">
    <property type="entry name" value="ALDEHYDE DEHYDROGENASE-RELATED"/>
    <property type="match status" value="1"/>
</dbReference>
<reference evidence="5 6" key="1">
    <citation type="journal article" date="2024" name="J. Plant Pathol.">
        <title>Sequence and assembly of the genome of Seiridium unicorne, isolate CBS 538.82, causal agent of cypress canker disease.</title>
        <authorList>
            <person name="Scali E."/>
            <person name="Rocca G.D."/>
            <person name="Danti R."/>
            <person name="Garbelotto M."/>
            <person name="Barberini S."/>
            <person name="Baroncelli R."/>
            <person name="Emiliani G."/>
        </authorList>
    </citation>
    <scope>NUCLEOTIDE SEQUENCE [LARGE SCALE GENOMIC DNA]</scope>
    <source>
        <strain evidence="5 6">BM-138-508</strain>
    </source>
</reference>
<dbReference type="Pfam" id="PF00171">
    <property type="entry name" value="Aldedh"/>
    <property type="match status" value="1"/>
</dbReference>
<protein>
    <recommendedName>
        <fullName evidence="2">aldehyde dehydrogenase (NAD(+))</fullName>
        <ecNumber evidence="2">1.2.1.3</ecNumber>
    </recommendedName>
</protein>
<dbReference type="Gene3D" id="3.40.309.10">
    <property type="entry name" value="Aldehyde Dehydrogenase, Chain A, domain 2"/>
    <property type="match status" value="1"/>
</dbReference>
<gene>
    <name evidence="5" type="ORF">SUNI508_04267</name>
</gene>
<comment type="caution">
    <text evidence="5">The sequence shown here is derived from an EMBL/GenBank/DDBJ whole genome shotgun (WGS) entry which is preliminary data.</text>
</comment>
<name>A0ABR2V9T5_9PEZI</name>
<proteinExistence type="inferred from homology"/>
<dbReference type="SUPFAM" id="SSF53720">
    <property type="entry name" value="ALDH-like"/>
    <property type="match status" value="1"/>
</dbReference>
<dbReference type="InterPro" id="IPR016163">
    <property type="entry name" value="Ald_DH_C"/>
</dbReference>
<comment type="similarity">
    <text evidence="1">Belongs to the aldehyde dehydrogenase family.</text>
</comment>
<evidence type="ECO:0000313" key="6">
    <source>
        <dbReference type="Proteomes" id="UP001408356"/>
    </source>
</evidence>
<keyword evidence="6" id="KW-1185">Reference proteome</keyword>
<dbReference type="Proteomes" id="UP001408356">
    <property type="component" value="Unassembled WGS sequence"/>
</dbReference>
<dbReference type="Gene3D" id="3.40.605.10">
    <property type="entry name" value="Aldehyde Dehydrogenase, Chain A, domain 1"/>
    <property type="match status" value="1"/>
</dbReference>
<organism evidence="5 6">
    <name type="scientific">Seiridium unicorne</name>
    <dbReference type="NCBI Taxonomy" id="138068"/>
    <lineage>
        <taxon>Eukaryota</taxon>
        <taxon>Fungi</taxon>
        <taxon>Dikarya</taxon>
        <taxon>Ascomycota</taxon>
        <taxon>Pezizomycotina</taxon>
        <taxon>Sordariomycetes</taxon>
        <taxon>Xylariomycetidae</taxon>
        <taxon>Amphisphaeriales</taxon>
        <taxon>Sporocadaceae</taxon>
        <taxon>Seiridium</taxon>
    </lineage>
</organism>